<evidence type="ECO:0000313" key="3">
    <source>
        <dbReference type="Proteomes" id="UP000280598"/>
    </source>
</evidence>
<feature type="region of interest" description="Disordered" evidence="1">
    <location>
        <begin position="238"/>
        <end position="318"/>
    </location>
</feature>
<feature type="compositionally biased region" description="Basic and acidic residues" evidence="1">
    <location>
        <begin position="89"/>
        <end position="108"/>
    </location>
</feature>
<feature type="compositionally biased region" description="Low complexity" evidence="1">
    <location>
        <begin position="238"/>
        <end position="262"/>
    </location>
</feature>
<feature type="region of interest" description="Disordered" evidence="1">
    <location>
        <begin position="159"/>
        <end position="214"/>
    </location>
</feature>
<evidence type="ECO:0008006" key="4">
    <source>
        <dbReference type="Google" id="ProtNLM"/>
    </source>
</evidence>
<sequence length="666" mass="73130">MSATAAAAGPFPSHGLVRSDSSPQDSAVAQATAVAALQDATTAPTSATGSASPPADVPGGAVRLNDGRKRRASGQPGSRGVANLTPEQLAKKRANDREAQRAIRERTKNTIESLERRIKELESQQPFQELQRAIQDRDRAIQEAYDLRQKLSDITRVINGQGPSHAYPSSGVPNGGGYHYGPNTHHAAHHHQQQHHQQQQQQQQPGSLNGTFEFDDLIDPTWLTHEAGRTELAALTAQQSPLPSIQQQQHPHTYPPHSHTQQESYYSPQATSGADGYAGSSQEAGSHHQRQTSQQNLGEPSPASHPTTQGSPVSHSATAGAEAAQNYHPQQHYTSQPNGGIQKDAQSTPQRSLQHQNSGDRLGLSFLLDQRQNEDKRSAASTPTDIPAYARLPTHCEPTCPLDSLLADFIVSRRRLYASGAPLSEVLGPEYPSFTALIQNTPDSDEQPAQHPISKVLVDILSKFPDISDLPERVATLYLMFLTVRWCIHPCQESWSRLPDWLQPVAEQVKMGKGEGHPVWVDHVPWYVPEQDDELGLFDFTDLRSRFETADAPLTALAECFFVDLLTGDVNRPRMRALLASTNPKRFDEFFVPFSTTISVNWPASSGDVLVARSPHPGANNGDVPENLTITPEFESHFRNLSNWSLGKDFVAKFPDIVTEEVRIVN</sequence>
<feature type="compositionally biased region" description="Polar residues" evidence="1">
    <location>
        <begin position="291"/>
        <end position="317"/>
    </location>
</feature>
<accession>A0A3M7H378</accession>
<dbReference type="CDD" id="cd14688">
    <property type="entry name" value="bZIP_YAP"/>
    <property type="match status" value="1"/>
</dbReference>
<protein>
    <recommendedName>
        <fullName evidence="4">BZIP domain-containing protein</fullName>
    </recommendedName>
</protein>
<name>A0A3M7H378_HORWE</name>
<feature type="region of interest" description="Disordered" evidence="1">
    <location>
        <begin position="330"/>
        <end position="357"/>
    </location>
</feature>
<dbReference type="EMBL" id="QWIS01000099">
    <property type="protein sequence ID" value="RMZ07477.1"/>
    <property type="molecule type" value="Genomic_DNA"/>
</dbReference>
<dbReference type="InterPro" id="IPR021833">
    <property type="entry name" value="DUF3425"/>
</dbReference>
<dbReference type="Gene3D" id="1.20.5.170">
    <property type="match status" value="1"/>
</dbReference>
<feature type="compositionally biased region" description="Low complexity" evidence="1">
    <location>
        <begin position="195"/>
        <end position="204"/>
    </location>
</feature>
<dbReference type="PANTHER" id="PTHR37012:SF2">
    <property type="entry name" value="BZIP DOMAIN-CONTAINING PROTEIN-RELATED"/>
    <property type="match status" value="1"/>
</dbReference>
<dbReference type="Pfam" id="PF11905">
    <property type="entry name" value="DUF3425"/>
    <property type="match status" value="1"/>
</dbReference>
<evidence type="ECO:0000313" key="2">
    <source>
        <dbReference type="EMBL" id="RMZ07477.1"/>
    </source>
</evidence>
<dbReference type="VEuPathDB" id="FungiDB:BTJ68_10660"/>
<gene>
    <name evidence="2" type="ORF">D0860_05105</name>
</gene>
<evidence type="ECO:0000256" key="1">
    <source>
        <dbReference type="SAM" id="MobiDB-lite"/>
    </source>
</evidence>
<feature type="compositionally biased region" description="Polar residues" evidence="1">
    <location>
        <begin position="263"/>
        <end position="272"/>
    </location>
</feature>
<proteinExistence type="predicted"/>
<feature type="compositionally biased region" description="Low complexity" evidence="1">
    <location>
        <begin position="24"/>
        <end position="54"/>
    </location>
</feature>
<dbReference type="AlphaFoldDB" id="A0A3M7H378"/>
<organism evidence="2 3">
    <name type="scientific">Hortaea werneckii</name>
    <name type="common">Black yeast</name>
    <name type="synonym">Cladosporium werneckii</name>
    <dbReference type="NCBI Taxonomy" id="91943"/>
    <lineage>
        <taxon>Eukaryota</taxon>
        <taxon>Fungi</taxon>
        <taxon>Dikarya</taxon>
        <taxon>Ascomycota</taxon>
        <taxon>Pezizomycotina</taxon>
        <taxon>Dothideomycetes</taxon>
        <taxon>Dothideomycetidae</taxon>
        <taxon>Mycosphaerellales</taxon>
        <taxon>Teratosphaeriaceae</taxon>
        <taxon>Hortaea</taxon>
    </lineage>
</organism>
<feature type="region of interest" description="Disordered" evidence="1">
    <location>
        <begin position="1"/>
        <end position="108"/>
    </location>
</feature>
<reference evidence="2 3" key="1">
    <citation type="journal article" date="2018" name="BMC Genomics">
        <title>Genomic evidence for intraspecific hybridization in a clonal and extremely halotolerant yeast.</title>
        <authorList>
            <person name="Gostincar C."/>
            <person name="Stajich J.E."/>
            <person name="Zupancic J."/>
            <person name="Zalar P."/>
            <person name="Gunde-Cimerman N."/>
        </authorList>
    </citation>
    <scope>NUCLEOTIDE SEQUENCE [LARGE SCALE GENOMIC DNA]</scope>
    <source>
        <strain evidence="2 3">EXF-562</strain>
    </source>
</reference>
<dbReference type="PANTHER" id="PTHR37012">
    <property type="entry name" value="B-ZIP TRANSCRIPTION FACTOR (EUROFUNG)-RELATED"/>
    <property type="match status" value="1"/>
</dbReference>
<comment type="caution">
    <text evidence="2">The sequence shown here is derived from an EMBL/GenBank/DDBJ whole genome shotgun (WGS) entry which is preliminary data.</text>
</comment>
<dbReference type="Proteomes" id="UP000280598">
    <property type="component" value="Unassembled WGS sequence"/>
</dbReference>